<feature type="compositionally biased region" description="Polar residues" evidence="4">
    <location>
        <begin position="133"/>
        <end position="148"/>
    </location>
</feature>
<evidence type="ECO:0000256" key="2">
    <source>
        <dbReference type="ARBA" id="ARBA00011353"/>
    </source>
</evidence>
<feature type="compositionally biased region" description="Polar residues" evidence="4">
    <location>
        <begin position="16"/>
        <end position="26"/>
    </location>
</feature>
<keyword evidence="3" id="KW-0539">Nucleus</keyword>
<keyword evidence="7" id="KW-1185">Reference proteome</keyword>
<name>A0AAN7C080_9PEZI</name>
<comment type="caution">
    <text evidence="6">The sequence shown here is derived from an EMBL/GenBank/DDBJ whole genome shotgun (WGS) entry which is preliminary data.</text>
</comment>
<reference evidence="6" key="2">
    <citation type="submission" date="2023-05" db="EMBL/GenBank/DDBJ databases">
        <authorList>
            <consortium name="Lawrence Berkeley National Laboratory"/>
            <person name="Steindorff A."/>
            <person name="Hensen N."/>
            <person name="Bonometti L."/>
            <person name="Westerberg I."/>
            <person name="Brannstrom I.O."/>
            <person name="Guillou S."/>
            <person name="Cros-Aarteil S."/>
            <person name="Calhoun S."/>
            <person name="Haridas S."/>
            <person name="Kuo A."/>
            <person name="Mondo S."/>
            <person name="Pangilinan J."/>
            <person name="Riley R."/>
            <person name="Labutti K."/>
            <person name="Andreopoulos B."/>
            <person name="Lipzen A."/>
            <person name="Chen C."/>
            <person name="Yanf M."/>
            <person name="Daum C."/>
            <person name="Ng V."/>
            <person name="Clum A."/>
            <person name="Ohm R."/>
            <person name="Martin F."/>
            <person name="Silar P."/>
            <person name="Natvig D."/>
            <person name="Lalanne C."/>
            <person name="Gautier V."/>
            <person name="Ament-Velasquez S.L."/>
            <person name="Kruys A."/>
            <person name="Hutchinson M.I."/>
            <person name="Powell A.J."/>
            <person name="Barry K."/>
            <person name="Miller A.N."/>
            <person name="Grigoriev I.V."/>
            <person name="Debuchy R."/>
            <person name="Gladieux P."/>
            <person name="Thoren M.H."/>
            <person name="Johannesson H."/>
        </authorList>
    </citation>
    <scope>NUCLEOTIDE SEQUENCE</scope>
    <source>
        <strain evidence="6">CBS 532.94</strain>
    </source>
</reference>
<dbReference type="InterPro" id="IPR023780">
    <property type="entry name" value="Chromo_domain"/>
</dbReference>
<organism evidence="6 7">
    <name type="scientific">Achaetomium macrosporum</name>
    <dbReference type="NCBI Taxonomy" id="79813"/>
    <lineage>
        <taxon>Eukaryota</taxon>
        <taxon>Fungi</taxon>
        <taxon>Dikarya</taxon>
        <taxon>Ascomycota</taxon>
        <taxon>Pezizomycotina</taxon>
        <taxon>Sordariomycetes</taxon>
        <taxon>Sordariomycetidae</taxon>
        <taxon>Sordariales</taxon>
        <taxon>Chaetomiaceae</taxon>
        <taxon>Achaetomium</taxon>
    </lineage>
</organism>
<comment type="subcellular location">
    <subcellularLocation>
        <location evidence="1">Nucleus</location>
    </subcellularLocation>
</comment>
<proteinExistence type="predicted"/>
<dbReference type="InterPro" id="IPR016197">
    <property type="entry name" value="Chromo-like_dom_sf"/>
</dbReference>
<feature type="compositionally biased region" description="Basic and acidic residues" evidence="4">
    <location>
        <begin position="66"/>
        <end position="80"/>
    </location>
</feature>
<evidence type="ECO:0000313" key="6">
    <source>
        <dbReference type="EMBL" id="KAK4232914.1"/>
    </source>
</evidence>
<dbReference type="Pfam" id="PF00385">
    <property type="entry name" value="Chromo"/>
    <property type="match status" value="2"/>
</dbReference>
<dbReference type="SMART" id="SM00298">
    <property type="entry name" value="CHROMO"/>
    <property type="match status" value="2"/>
</dbReference>
<dbReference type="GO" id="GO:0006338">
    <property type="term" value="P:chromatin remodeling"/>
    <property type="evidence" value="ECO:0007669"/>
    <property type="project" value="UniProtKB-ARBA"/>
</dbReference>
<gene>
    <name evidence="6" type="ORF">C8A03DRAFT_19904</name>
</gene>
<accession>A0AAN7C080</accession>
<evidence type="ECO:0000256" key="1">
    <source>
        <dbReference type="ARBA" id="ARBA00004123"/>
    </source>
</evidence>
<feature type="region of interest" description="Disordered" evidence="4">
    <location>
        <begin position="1"/>
        <end position="149"/>
    </location>
</feature>
<evidence type="ECO:0000313" key="7">
    <source>
        <dbReference type="Proteomes" id="UP001303760"/>
    </source>
</evidence>
<dbReference type="AlphaFoldDB" id="A0AAN7C080"/>
<dbReference type="PROSITE" id="PS50013">
    <property type="entry name" value="CHROMO_2"/>
    <property type="match status" value="2"/>
</dbReference>
<dbReference type="InterPro" id="IPR051219">
    <property type="entry name" value="Heterochromatin_chromo-domain"/>
</dbReference>
<reference evidence="6" key="1">
    <citation type="journal article" date="2023" name="Mol. Phylogenet. Evol.">
        <title>Genome-scale phylogeny and comparative genomics of the fungal order Sordariales.</title>
        <authorList>
            <person name="Hensen N."/>
            <person name="Bonometti L."/>
            <person name="Westerberg I."/>
            <person name="Brannstrom I.O."/>
            <person name="Guillou S."/>
            <person name="Cros-Aarteil S."/>
            <person name="Calhoun S."/>
            <person name="Haridas S."/>
            <person name="Kuo A."/>
            <person name="Mondo S."/>
            <person name="Pangilinan J."/>
            <person name="Riley R."/>
            <person name="LaButti K."/>
            <person name="Andreopoulos B."/>
            <person name="Lipzen A."/>
            <person name="Chen C."/>
            <person name="Yan M."/>
            <person name="Daum C."/>
            <person name="Ng V."/>
            <person name="Clum A."/>
            <person name="Steindorff A."/>
            <person name="Ohm R.A."/>
            <person name="Martin F."/>
            <person name="Silar P."/>
            <person name="Natvig D.O."/>
            <person name="Lalanne C."/>
            <person name="Gautier V."/>
            <person name="Ament-Velasquez S.L."/>
            <person name="Kruys A."/>
            <person name="Hutchinson M.I."/>
            <person name="Powell A.J."/>
            <person name="Barry K."/>
            <person name="Miller A.N."/>
            <person name="Grigoriev I.V."/>
            <person name="Debuchy R."/>
            <person name="Gladieux P."/>
            <person name="Hiltunen Thoren M."/>
            <person name="Johannesson H."/>
        </authorList>
    </citation>
    <scope>NUCLEOTIDE SEQUENCE</scope>
    <source>
        <strain evidence="6">CBS 532.94</strain>
    </source>
</reference>
<dbReference type="PANTHER" id="PTHR22812">
    <property type="entry name" value="CHROMOBOX PROTEIN"/>
    <property type="match status" value="1"/>
</dbReference>
<evidence type="ECO:0000256" key="3">
    <source>
        <dbReference type="ARBA" id="ARBA00023242"/>
    </source>
</evidence>
<comment type="subunit">
    <text evidence="2">Component of the NuA4 histone acetyltransferase complex.</text>
</comment>
<dbReference type="Gene3D" id="2.40.50.40">
    <property type="match status" value="2"/>
</dbReference>
<sequence length="304" mass="34314">SSVAASPVQEGGASIPQLSAAVSNNDRVLVNVGPSMRPSVSQDPVRLQQSLGRRPRSGTDMGLDQRPADDSTGEHGREDVTQPPRKRHRSSPTPAVGETTPKRQANLRRASSRSPPAQRPRTRHIRPHRPQRGNPQPRSSGMASTTEQARAKPCIVERILDFQGWYLVQWEWYGPEHNSWEPADNFDQCPELLKQFHRTGLVTTKPSTTKKAQKTYFNVEHILDFEVRYLVQWKGYGPEHNSWVPVGQFDRCPELLLQFHERMGSVEKLIARKILALMGRLTGQQHRMKATDPTQTQTSRIIGC</sequence>
<dbReference type="EMBL" id="MU860773">
    <property type="protein sequence ID" value="KAK4232914.1"/>
    <property type="molecule type" value="Genomic_DNA"/>
</dbReference>
<evidence type="ECO:0000259" key="5">
    <source>
        <dbReference type="PROSITE" id="PS50013"/>
    </source>
</evidence>
<feature type="compositionally biased region" description="Basic residues" evidence="4">
    <location>
        <begin position="120"/>
        <end position="131"/>
    </location>
</feature>
<dbReference type="SUPFAM" id="SSF54160">
    <property type="entry name" value="Chromo domain-like"/>
    <property type="match status" value="2"/>
</dbReference>
<protein>
    <recommendedName>
        <fullName evidence="5">Chromo domain-containing protein</fullName>
    </recommendedName>
</protein>
<dbReference type="InterPro" id="IPR000953">
    <property type="entry name" value="Chromo/chromo_shadow_dom"/>
</dbReference>
<dbReference type="CDD" id="cd00024">
    <property type="entry name" value="CD_CSD"/>
    <property type="match status" value="2"/>
</dbReference>
<dbReference type="Proteomes" id="UP001303760">
    <property type="component" value="Unassembled WGS sequence"/>
</dbReference>
<feature type="non-terminal residue" evidence="6">
    <location>
        <position position="1"/>
    </location>
</feature>
<dbReference type="GO" id="GO:0005634">
    <property type="term" value="C:nucleus"/>
    <property type="evidence" value="ECO:0007669"/>
    <property type="project" value="UniProtKB-SubCell"/>
</dbReference>
<feature type="compositionally biased region" description="Polar residues" evidence="4">
    <location>
        <begin position="38"/>
        <end position="51"/>
    </location>
</feature>
<evidence type="ECO:0000256" key="4">
    <source>
        <dbReference type="SAM" id="MobiDB-lite"/>
    </source>
</evidence>
<feature type="domain" description="Chromo" evidence="5">
    <location>
        <begin position="154"/>
        <end position="208"/>
    </location>
</feature>
<feature type="domain" description="Chromo" evidence="5">
    <location>
        <begin position="217"/>
        <end position="271"/>
    </location>
</feature>